<dbReference type="EC" id="4.2.99.18" evidence="15"/>
<feature type="active site" description="Proton donor; for beta-elimination activity" evidence="15">
    <location>
        <position position="58"/>
    </location>
</feature>
<evidence type="ECO:0000256" key="4">
    <source>
        <dbReference type="ARBA" id="ARBA00022723"/>
    </source>
</evidence>
<dbReference type="GO" id="GO:0140078">
    <property type="term" value="F:class I DNA-(apurinic or apyrimidinic site) endonuclease activity"/>
    <property type="evidence" value="ECO:0007669"/>
    <property type="project" value="UniProtKB-EC"/>
</dbReference>
<reference evidence="18 19" key="1">
    <citation type="submission" date="2017-08" db="EMBL/GenBank/DDBJ databases">
        <title>Fine stratification of microbial communities through a metagenomic profile of the photic zone.</title>
        <authorList>
            <person name="Haro-Moreno J.M."/>
            <person name="Lopez-Perez M."/>
            <person name="De La Torre J."/>
            <person name="Picazo A."/>
            <person name="Camacho A."/>
            <person name="Rodriguez-Valera F."/>
        </authorList>
    </citation>
    <scope>NUCLEOTIDE SEQUENCE [LARGE SCALE GENOMIC DNA]</scope>
    <source>
        <strain evidence="18">MED-G24</strain>
    </source>
</reference>
<accession>A0A2A5X0Y2</accession>
<comment type="cofactor">
    <cofactor evidence="15">
        <name>Zn(2+)</name>
        <dbReference type="ChEBI" id="CHEBI:29105"/>
    </cofactor>
    <text evidence="15">Binds 1 zinc ion per subunit.</text>
</comment>
<dbReference type="NCBIfam" id="NF002211">
    <property type="entry name" value="PRK01103.1"/>
    <property type="match status" value="1"/>
</dbReference>
<dbReference type="PROSITE" id="PS01242">
    <property type="entry name" value="ZF_FPG_1"/>
    <property type="match status" value="1"/>
</dbReference>
<evidence type="ECO:0000313" key="19">
    <source>
        <dbReference type="Proteomes" id="UP000219327"/>
    </source>
</evidence>
<dbReference type="PANTHER" id="PTHR22993:SF9">
    <property type="entry name" value="FORMAMIDOPYRIMIDINE-DNA GLYCOSYLASE"/>
    <property type="match status" value="1"/>
</dbReference>
<dbReference type="SUPFAM" id="SSF57716">
    <property type="entry name" value="Glucocorticoid receptor-like (DNA-binding domain)"/>
    <property type="match status" value="1"/>
</dbReference>
<keyword evidence="4 15" id="KW-0479">Metal-binding</keyword>
<keyword evidence="10 15" id="KW-0234">DNA repair</keyword>
<dbReference type="Pfam" id="PF01149">
    <property type="entry name" value="Fapy_DNA_glyco"/>
    <property type="match status" value="1"/>
</dbReference>
<feature type="domain" description="FPG-type" evidence="16">
    <location>
        <begin position="236"/>
        <end position="270"/>
    </location>
</feature>
<feature type="active site" description="Schiff-base intermediate with DNA" evidence="15">
    <location>
        <position position="2"/>
    </location>
</feature>
<comment type="caution">
    <text evidence="18">The sequence shown here is derived from an EMBL/GenBank/DDBJ whole genome shotgun (WGS) entry which is preliminary data.</text>
</comment>
<keyword evidence="5 15" id="KW-0227">DNA damage</keyword>
<dbReference type="PROSITE" id="PS51068">
    <property type="entry name" value="FPG_CAT"/>
    <property type="match status" value="1"/>
</dbReference>
<dbReference type="Gene3D" id="1.10.8.50">
    <property type="match status" value="1"/>
</dbReference>
<comment type="catalytic activity">
    <reaction evidence="1 15">
        <text>Hydrolysis of DNA containing ring-opened 7-methylguanine residues, releasing 2,6-diamino-4-hydroxy-5-(N-methyl)formamidopyrimidine.</text>
        <dbReference type="EC" id="3.2.2.23"/>
    </reaction>
</comment>
<dbReference type="GO" id="GO:0003684">
    <property type="term" value="F:damaged DNA binding"/>
    <property type="evidence" value="ECO:0007669"/>
    <property type="project" value="InterPro"/>
</dbReference>
<dbReference type="GO" id="GO:0006284">
    <property type="term" value="P:base-excision repair"/>
    <property type="evidence" value="ECO:0007669"/>
    <property type="project" value="InterPro"/>
</dbReference>
<evidence type="ECO:0000256" key="11">
    <source>
        <dbReference type="ARBA" id="ARBA00023239"/>
    </source>
</evidence>
<dbReference type="NCBIfam" id="TIGR00577">
    <property type="entry name" value="fpg"/>
    <property type="match status" value="1"/>
</dbReference>
<evidence type="ECO:0000256" key="6">
    <source>
        <dbReference type="ARBA" id="ARBA00022771"/>
    </source>
</evidence>
<evidence type="ECO:0000256" key="14">
    <source>
        <dbReference type="ARBA" id="ARBA00044632"/>
    </source>
</evidence>
<gene>
    <name evidence="15" type="primary">mutM</name>
    <name evidence="15" type="synonym">fpg</name>
    <name evidence="18" type="ORF">CNE99_00185</name>
</gene>
<evidence type="ECO:0000256" key="5">
    <source>
        <dbReference type="ARBA" id="ARBA00022763"/>
    </source>
</evidence>
<evidence type="ECO:0000256" key="8">
    <source>
        <dbReference type="ARBA" id="ARBA00022833"/>
    </source>
</evidence>
<sequence length="270" mass="29883">MPELPEVETTRSGIEPHVVGRQVTSVVVRDRRLRWPIDPGLPQYLTGQRILSVARRAKYLLLVTPGGRFMIHLGMSGSLRMTKSGVEPGTHDHVDIVFDRDRCLRYRDPRRFGSMFWLVGDDSHPLLDHLGPEPLSDTFSGDYLYQTSRGRRGPVKAFVMNADVVVGVGNIYANESLHKAGIHPGRAAGAISAERYNRLAGCIKETLQAAIEAGGTTLRDFVREDGAPGYFSQALLVYGRAGLPCQGCSRTLKEIRQTGRTTVYCTSCQR</sequence>
<comment type="catalytic activity">
    <reaction evidence="14 15">
        <text>2'-deoxyribonucleotide-(2'-deoxyribose 5'-phosphate)-2'-deoxyribonucleotide-DNA = a 3'-end 2'-deoxyribonucleotide-(2,3-dehydro-2,3-deoxyribose 5'-phosphate)-DNA + a 5'-end 5'-phospho-2'-deoxyribonucleoside-DNA + H(+)</text>
        <dbReference type="Rhea" id="RHEA:66592"/>
        <dbReference type="Rhea" id="RHEA-COMP:13180"/>
        <dbReference type="Rhea" id="RHEA-COMP:16897"/>
        <dbReference type="Rhea" id="RHEA-COMP:17067"/>
        <dbReference type="ChEBI" id="CHEBI:15378"/>
        <dbReference type="ChEBI" id="CHEBI:136412"/>
        <dbReference type="ChEBI" id="CHEBI:157695"/>
        <dbReference type="ChEBI" id="CHEBI:167181"/>
        <dbReference type="EC" id="4.2.99.18"/>
    </reaction>
</comment>
<evidence type="ECO:0000256" key="10">
    <source>
        <dbReference type="ARBA" id="ARBA00023204"/>
    </source>
</evidence>
<keyword evidence="6 15" id="KW-0863">Zinc-finger</keyword>
<dbReference type="InterPro" id="IPR010979">
    <property type="entry name" value="Ribosomal_uS13-like_H2TH"/>
</dbReference>
<keyword evidence="12 15" id="KW-0511">Multifunctional enzyme</keyword>
<evidence type="ECO:0000256" key="13">
    <source>
        <dbReference type="ARBA" id="ARBA00023295"/>
    </source>
</evidence>
<feature type="binding site" evidence="15">
    <location>
        <position position="151"/>
    </location>
    <ligand>
        <name>DNA</name>
        <dbReference type="ChEBI" id="CHEBI:16991"/>
    </ligand>
</feature>
<dbReference type="SUPFAM" id="SSF81624">
    <property type="entry name" value="N-terminal domain of MutM-like DNA repair proteins"/>
    <property type="match status" value="1"/>
</dbReference>
<evidence type="ECO:0000256" key="7">
    <source>
        <dbReference type="ARBA" id="ARBA00022801"/>
    </source>
</evidence>
<keyword evidence="13 15" id="KW-0326">Glycosidase</keyword>
<proteinExistence type="inferred from homology"/>
<organism evidence="18 19">
    <name type="scientific">OM182 bacterium MED-G24</name>
    <dbReference type="NCBI Taxonomy" id="1986255"/>
    <lineage>
        <taxon>Bacteria</taxon>
        <taxon>Pseudomonadati</taxon>
        <taxon>Pseudomonadota</taxon>
        <taxon>Gammaproteobacteria</taxon>
        <taxon>OMG group</taxon>
        <taxon>OM182 clade</taxon>
    </lineage>
</organism>
<comment type="similarity">
    <text evidence="2 15">Belongs to the FPG family.</text>
</comment>
<evidence type="ECO:0000259" key="17">
    <source>
        <dbReference type="PROSITE" id="PS51068"/>
    </source>
</evidence>
<evidence type="ECO:0000313" key="18">
    <source>
        <dbReference type="EMBL" id="PDH42173.1"/>
    </source>
</evidence>
<keyword evidence="7 15" id="KW-0378">Hydrolase</keyword>
<dbReference type="InterPro" id="IPR015887">
    <property type="entry name" value="DNA_glyclase_Znf_dom_DNA_BS"/>
</dbReference>
<dbReference type="FunFam" id="1.10.8.50:FF:000003">
    <property type="entry name" value="Formamidopyrimidine-DNA glycosylase"/>
    <property type="match status" value="1"/>
</dbReference>
<dbReference type="InterPro" id="IPR015886">
    <property type="entry name" value="H2TH_FPG"/>
</dbReference>
<evidence type="ECO:0000256" key="12">
    <source>
        <dbReference type="ARBA" id="ARBA00023268"/>
    </source>
</evidence>
<dbReference type="SUPFAM" id="SSF46946">
    <property type="entry name" value="S13-like H2TH domain"/>
    <property type="match status" value="1"/>
</dbReference>
<dbReference type="InterPro" id="IPR000214">
    <property type="entry name" value="Znf_DNA_glyclase/AP_lyase"/>
</dbReference>
<keyword evidence="11 15" id="KW-0456">Lyase</keyword>
<feature type="active site" description="Proton donor; for delta-elimination activity" evidence="15">
    <location>
        <position position="260"/>
    </location>
</feature>
<dbReference type="PROSITE" id="PS51066">
    <property type="entry name" value="ZF_FPG_2"/>
    <property type="match status" value="1"/>
</dbReference>
<feature type="active site" description="Proton donor" evidence="15">
    <location>
        <position position="3"/>
    </location>
</feature>
<dbReference type="SMART" id="SM01232">
    <property type="entry name" value="H2TH"/>
    <property type="match status" value="1"/>
</dbReference>
<evidence type="ECO:0000256" key="9">
    <source>
        <dbReference type="ARBA" id="ARBA00023125"/>
    </source>
</evidence>
<dbReference type="AlphaFoldDB" id="A0A2A5X0Y2"/>
<feature type="binding site" evidence="15">
    <location>
        <position position="91"/>
    </location>
    <ligand>
        <name>DNA</name>
        <dbReference type="ChEBI" id="CHEBI:16991"/>
    </ligand>
</feature>
<dbReference type="SMART" id="SM00898">
    <property type="entry name" value="Fapy_DNA_glyco"/>
    <property type="match status" value="1"/>
</dbReference>
<dbReference type="CDD" id="cd08966">
    <property type="entry name" value="EcFpg-like_N"/>
    <property type="match status" value="1"/>
</dbReference>
<keyword evidence="8 15" id="KW-0862">Zinc</keyword>
<name>A0A2A5X0Y2_9GAMM</name>
<protein>
    <recommendedName>
        <fullName evidence="15">Formamidopyrimidine-DNA glycosylase</fullName>
        <shortName evidence="15">Fapy-DNA glycosylase</shortName>
        <ecNumber evidence="15">3.2.2.23</ecNumber>
    </recommendedName>
    <alternativeName>
        <fullName evidence="15">DNA-(apurinic or apyrimidinic site) lyase MutM</fullName>
        <shortName evidence="15">AP lyase MutM</shortName>
        <ecNumber evidence="15">4.2.99.18</ecNumber>
    </alternativeName>
</protein>
<dbReference type="Gene3D" id="3.20.190.10">
    <property type="entry name" value="MutM-like, N-terminal"/>
    <property type="match status" value="1"/>
</dbReference>
<feature type="binding site" evidence="15">
    <location>
        <position position="110"/>
    </location>
    <ligand>
        <name>DNA</name>
        <dbReference type="ChEBI" id="CHEBI:16991"/>
    </ligand>
</feature>
<evidence type="ECO:0000259" key="16">
    <source>
        <dbReference type="PROSITE" id="PS51066"/>
    </source>
</evidence>
<evidence type="ECO:0000256" key="15">
    <source>
        <dbReference type="HAMAP-Rule" id="MF_00103"/>
    </source>
</evidence>
<comment type="subunit">
    <text evidence="3 15">Monomer.</text>
</comment>
<dbReference type="InterPro" id="IPR020629">
    <property type="entry name" value="FPG_Glyclase"/>
</dbReference>
<dbReference type="EMBL" id="NTKD01000001">
    <property type="protein sequence ID" value="PDH42173.1"/>
    <property type="molecule type" value="Genomic_DNA"/>
</dbReference>
<dbReference type="PANTHER" id="PTHR22993">
    <property type="entry name" value="FORMAMIDOPYRIMIDINE-DNA GLYCOSYLASE"/>
    <property type="match status" value="1"/>
</dbReference>
<evidence type="ECO:0000256" key="2">
    <source>
        <dbReference type="ARBA" id="ARBA00009409"/>
    </source>
</evidence>
<dbReference type="HAMAP" id="MF_00103">
    <property type="entry name" value="Fapy_DNA_glycosyl"/>
    <property type="match status" value="1"/>
</dbReference>
<dbReference type="Proteomes" id="UP000219327">
    <property type="component" value="Unassembled WGS sequence"/>
</dbReference>
<feature type="domain" description="Formamidopyrimidine-DNA glycosylase catalytic" evidence="17">
    <location>
        <begin position="2"/>
        <end position="113"/>
    </location>
</feature>
<evidence type="ECO:0000256" key="3">
    <source>
        <dbReference type="ARBA" id="ARBA00011245"/>
    </source>
</evidence>
<dbReference type="EC" id="3.2.2.23" evidence="15"/>
<dbReference type="InterPro" id="IPR035937">
    <property type="entry name" value="FPG_N"/>
</dbReference>
<dbReference type="FunFam" id="3.20.190.10:FF:000001">
    <property type="entry name" value="Formamidopyrimidine-DNA glycosylase"/>
    <property type="match status" value="1"/>
</dbReference>
<dbReference type="GO" id="GO:0008270">
    <property type="term" value="F:zinc ion binding"/>
    <property type="evidence" value="ECO:0007669"/>
    <property type="project" value="UniProtKB-UniRule"/>
</dbReference>
<evidence type="ECO:0000256" key="1">
    <source>
        <dbReference type="ARBA" id="ARBA00001668"/>
    </source>
</evidence>
<dbReference type="InterPro" id="IPR012319">
    <property type="entry name" value="FPG_cat"/>
</dbReference>
<dbReference type="GO" id="GO:0034039">
    <property type="term" value="F:8-oxo-7,8-dihydroguanine DNA N-glycosylase activity"/>
    <property type="evidence" value="ECO:0007669"/>
    <property type="project" value="TreeGrafter"/>
</dbReference>
<comment type="function">
    <text evidence="15">Involved in base excision repair of DNA damaged by oxidation or by mutagenic agents. Acts as DNA glycosylase that recognizes and removes damaged bases. Has a preference for oxidized purines, such as 7,8-dihydro-8-oxoguanine (8-oxoG). Has AP (apurinic/apyrimidinic) lyase activity and introduces nicks in the DNA strand. Cleaves the DNA backbone by beta-delta elimination to generate a single-strand break at the site of the removed base with both 3'- and 5'-phosphates.</text>
</comment>
<keyword evidence="9 15" id="KW-0238">DNA-binding</keyword>
<dbReference type="Pfam" id="PF06831">
    <property type="entry name" value="H2TH"/>
    <property type="match status" value="1"/>
</dbReference>